<proteinExistence type="predicted"/>
<evidence type="ECO:0000313" key="3">
    <source>
        <dbReference type="Proteomes" id="UP000310353"/>
    </source>
</evidence>
<dbReference type="Gene3D" id="3.90.550.10">
    <property type="entry name" value="Spore Coat Polysaccharide Biosynthesis Protein SpsA, Chain A"/>
    <property type="match status" value="1"/>
</dbReference>
<dbReference type="InterPro" id="IPR001173">
    <property type="entry name" value="Glyco_trans_2-like"/>
</dbReference>
<evidence type="ECO:0000313" key="2">
    <source>
        <dbReference type="EMBL" id="TKX33050.1"/>
    </source>
</evidence>
<dbReference type="Proteomes" id="UP000310353">
    <property type="component" value="Unassembled WGS sequence"/>
</dbReference>
<name>A0A4U7BRP9_9BACT</name>
<keyword evidence="3" id="KW-1185">Reference proteome</keyword>
<dbReference type="OrthoDB" id="5396343at2"/>
<dbReference type="Pfam" id="PF00535">
    <property type="entry name" value="Glycos_transf_2"/>
    <property type="match status" value="1"/>
</dbReference>
<organism evidence="2 3">
    <name type="scientific">Campylobacter aviculae</name>
    <dbReference type="NCBI Taxonomy" id="2510190"/>
    <lineage>
        <taxon>Bacteria</taxon>
        <taxon>Pseudomonadati</taxon>
        <taxon>Campylobacterota</taxon>
        <taxon>Epsilonproteobacteria</taxon>
        <taxon>Campylobacterales</taxon>
        <taxon>Campylobacteraceae</taxon>
        <taxon>Campylobacter</taxon>
    </lineage>
</organism>
<accession>A0A4U7BRP9</accession>
<evidence type="ECO:0000259" key="1">
    <source>
        <dbReference type="Pfam" id="PF00535"/>
    </source>
</evidence>
<feature type="domain" description="Glycosyltransferase 2-like" evidence="1">
    <location>
        <begin position="5"/>
        <end position="163"/>
    </location>
</feature>
<reference evidence="2 3" key="1">
    <citation type="submission" date="2018-05" db="EMBL/GenBank/DDBJ databases">
        <title>Novel Campyloabacter and Helicobacter Species and Strains.</title>
        <authorList>
            <person name="Mannion A.J."/>
            <person name="Shen Z."/>
            <person name="Fox J.G."/>
        </authorList>
    </citation>
    <scope>NUCLEOTIDE SEQUENCE [LARGE SCALE GENOMIC DNA]</scope>
    <source>
        <strain evidence="3">MIT17-670</strain>
    </source>
</reference>
<dbReference type="RefSeq" id="WP_137621407.1">
    <property type="nucleotide sequence ID" value="NZ_NXMA01000001.1"/>
</dbReference>
<protein>
    <submittedName>
        <fullName evidence="2">Glycosyltransferase family 2 protein</fullName>
    </submittedName>
</protein>
<dbReference type="GO" id="GO:0016758">
    <property type="term" value="F:hexosyltransferase activity"/>
    <property type="evidence" value="ECO:0007669"/>
    <property type="project" value="UniProtKB-ARBA"/>
</dbReference>
<dbReference type="PANTHER" id="PTHR22916:SF3">
    <property type="entry name" value="UDP-GLCNAC:BETAGAL BETA-1,3-N-ACETYLGLUCOSAMINYLTRANSFERASE-LIKE PROTEIN 1"/>
    <property type="match status" value="1"/>
</dbReference>
<gene>
    <name evidence="2" type="ORF">CQA76_00010</name>
</gene>
<dbReference type="AlphaFoldDB" id="A0A4U7BRP9"/>
<comment type="caution">
    <text evidence="2">The sequence shown here is derived from an EMBL/GenBank/DDBJ whole genome shotgun (WGS) entry which is preliminary data.</text>
</comment>
<dbReference type="PANTHER" id="PTHR22916">
    <property type="entry name" value="GLYCOSYLTRANSFERASE"/>
    <property type="match status" value="1"/>
</dbReference>
<dbReference type="EMBL" id="NXMA01000001">
    <property type="protein sequence ID" value="TKX33050.1"/>
    <property type="molecule type" value="Genomic_DNA"/>
</dbReference>
<dbReference type="CDD" id="cd00761">
    <property type="entry name" value="Glyco_tranf_GTA_type"/>
    <property type="match status" value="1"/>
</dbReference>
<dbReference type="InterPro" id="IPR029044">
    <property type="entry name" value="Nucleotide-diphossugar_trans"/>
</dbReference>
<keyword evidence="2" id="KW-0808">Transferase</keyword>
<dbReference type="SUPFAM" id="SSF53448">
    <property type="entry name" value="Nucleotide-diphospho-sugar transferases"/>
    <property type="match status" value="1"/>
</dbReference>
<sequence length="321" mass="37605">MPQISIILPTYNVELYIARALQSCINQTFKDIEIIIVDDCGNDKSIEIAKEYAKKDERIKIIHNEKNLGTFASRNQGVLNSNSPYIMFLDPDDYLELNACEVGIFSFNQQMSDLVIFNFKMEQEDKSTTNTCFSMQNINLNINQFLFLCISEHLSSGFFNSMVNKIYKKKLYIDSLESFFKHHKKISIAEDVLTNFLYFKNSKSIYLINQALYCYCFNPYSITREKRNIERIQNSVKDLIYVANEINLASKQVLKEYFLFSQIIICNLNIHKLDLTYKYLTKNFLKKLALKLKRKVVKIKRKKYIKLAKDILKEANVSSSF</sequence>